<comment type="caution">
    <text evidence="2">The sequence shown here is derived from an EMBL/GenBank/DDBJ whole genome shotgun (WGS) entry which is preliminary data.</text>
</comment>
<protein>
    <submittedName>
        <fullName evidence="2">Uncharacterized protein</fullName>
    </submittedName>
</protein>
<gene>
    <name evidence="2" type="ORF">B0H16DRAFT_1730653</name>
</gene>
<reference evidence="2" key="1">
    <citation type="submission" date="2023-03" db="EMBL/GenBank/DDBJ databases">
        <title>Massive genome expansion in bonnet fungi (Mycena s.s.) driven by repeated elements and novel gene families across ecological guilds.</title>
        <authorList>
            <consortium name="Lawrence Berkeley National Laboratory"/>
            <person name="Harder C.B."/>
            <person name="Miyauchi S."/>
            <person name="Viragh M."/>
            <person name="Kuo A."/>
            <person name="Thoen E."/>
            <person name="Andreopoulos B."/>
            <person name="Lu D."/>
            <person name="Skrede I."/>
            <person name="Drula E."/>
            <person name="Henrissat B."/>
            <person name="Morin E."/>
            <person name="Kohler A."/>
            <person name="Barry K."/>
            <person name="LaButti K."/>
            <person name="Morin E."/>
            <person name="Salamov A."/>
            <person name="Lipzen A."/>
            <person name="Mereny Z."/>
            <person name="Hegedus B."/>
            <person name="Baldrian P."/>
            <person name="Stursova M."/>
            <person name="Weitz H."/>
            <person name="Taylor A."/>
            <person name="Grigoriev I.V."/>
            <person name="Nagy L.G."/>
            <person name="Martin F."/>
            <person name="Kauserud H."/>
        </authorList>
    </citation>
    <scope>NUCLEOTIDE SEQUENCE</scope>
    <source>
        <strain evidence="2">CBHHK182m</strain>
    </source>
</reference>
<dbReference type="AlphaFoldDB" id="A0AAD7I7N5"/>
<dbReference type="EMBL" id="JARKIB010000119">
    <property type="protein sequence ID" value="KAJ7736919.1"/>
    <property type="molecule type" value="Genomic_DNA"/>
</dbReference>
<keyword evidence="3" id="KW-1185">Reference proteome</keyword>
<name>A0AAD7I7N5_9AGAR</name>
<accession>A0AAD7I7N5</accession>
<evidence type="ECO:0000313" key="2">
    <source>
        <dbReference type="EMBL" id="KAJ7736919.1"/>
    </source>
</evidence>
<sequence length="135" mass="14864">MDVSRNVITRPRRRLHSLPANVTPPPAVHRPRACQLSAPTHPQPPLRTRSATSSPLRRLKHMPVRNSRAQAIPPTPPHASILKTSHAPLLAVSRPASPARRIKPAPPTACPDEPARTRMHPRPAYTSHRPDAPQV</sequence>
<dbReference type="Proteomes" id="UP001215598">
    <property type="component" value="Unassembled WGS sequence"/>
</dbReference>
<feature type="region of interest" description="Disordered" evidence="1">
    <location>
        <begin position="1"/>
        <end position="58"/>
    </location>
</feature>
<organism evidence="2 3">
    <name type="scientific">Mycena metata</name>
    <dbReference type="NCBI Taxonomy" id="1033252"/>
    <lineage>
        <taxon>Eukaryota</taxon>
        <taxon>Fungi</taxon>
        <taxon>Dikarya</taxon>
        <taxon>Basidiomycota</taxon>
        <taxon>Agaricomycotina</taxon>
        <taxon>Agaricomycetes</taxon>
        <taxon>Agaricomycetidae</taxon>
        <taxon>Agaricales</taxon>
        <taxon>Marasmiineae</taxon>
        <taxon>Mycenaceae</taxon>
        <taxon>Mycena</taxon>
    </lineage>
</organism>
<feature type="region of interest" description="Disordered" evidence="1">
    <location>
        <begin position="93"/>
        <end position="135"/>
    </location>
</feature>
<proteinExistence type="predicted"/>
<evidence type="ECO:0000256" key="1">
    <source>
        <dbReference type="SAM" id="MobiDB-lite"/>
    </source>
</evidence>
<evidence type="ECO:0000313" key="3">
    <source>
        <dbReference type="Proteomes" id="UP001215598"/>
    </source>
</evidence>